<evidence type="ECO:0000256" key="6">
    <source>
        <dbReference type="ARBA" id="ARBA00022598"/>
    </source>
</evidence>
<comment type="subcellular location">
    <subcellularLocation>
        <location evidence="1">Cytoplasm</location>
    </subcellularLocation>
</comment>
<dbReference type="Pfam" id="PF03485">
    <property type="entry name" value="Arg_tRNA_synt_N"/>
    <property type="match status" value="1"/>
</dbReference>
<evidence type="ECO:0000256" key="8">
    <source>
        <dbReference type="ARBA" id="ARBA00022840"/>
    </source>
</evidence>
<dbReference type="Pfam" id="PF05746">
    <property type="entry name" value="DALR_1"/>
    <property type="match status" value="1"/>
</dbReference>
<dbReference type="GO" id="GO:0006420">
    <property type="term" value="P:arginyl-tRNA aminoacylation"/>
    <property type="evidence" value="ECO:0007669"/>
    <property type="project" value="InterPro"/>
</dbReference>
<keyword evidence="16" id="KW-1185">Reference proteome</keyword>
<evidence type="ECO:0000256" key="7">
    <source>
        <dbReference type="ARBA" id="ARBA00022741"/>
    </source>
</evidence>
<evidence type="ECO:0000259" key="13">
    <source>
        <dbReference type="SMART" id="SM00836"/>
    </source>
</evidence>
<organism evidence="15 16">
    <name type="scientific">Pseudofrankia asymbiotica</name>
    <dbReference type="NCBI Taxonomy" id="1834516"/>
    <lineage>
        <taxon>Bacteria</taxon>
        <taxon>Bacillati</taxon>
        <taxon>Actinomycetota</taxon>
        <taxon>Actinomycetes</taxon>
        <taxon>Frankiales</taxon>
        <taxon>Frankiaceae</taxon>
        <taxon>Pseudofrankia</taxon>
    </lineage>
</organism>
<accession>A0A1V2IA09</accession>
<evidence type="ECO:0000256" key="4">
    <source>
        <dbReference type="ARBA" id="ARBA00020262"/>
    </source>
</evidence>
<dbReference type="GO" id="GO:0004814">
    <property type="term" value="F:arginine-tRNA ligase activity"/>
    <property type="evidence" value="ECO:0007669"/>
    <property type="project" value="UniProtKB-EC"/>
</dbReference>
<dbReference type="EC" id="6.1.1.19" evidence="3"/>
<keyword evidence="5" id="KW-0963">Cytoplasm</keyword>
<evidence type="ECO:0000256" key="5">
    <source>
        <dbReference type="ARBA" id="ARBA00022490"/>
    </source>
</evidence>
<comment type="catalytic activity">
    <reaction evidence="12">
        <text>tRNA(Arg) + L-arginine + ATP = L-arginyl-tRNA(Arg) + AMP + diphosphate</text>
        <dbReference type="Rhea" id="RHEA:20301"/>
        <dbReference type="Rhea" id="RHEA-COMP:9658"/>
        <dbReference type="Rhea" id="RHEA-COMP:9673"/>
        <dbReference type="ChEBI" id="CHEBI:30616"/>
        <dbReference type="ChEBI" id="CHEBI:32682"/>
        <dbReference type="ChEBI" id="CHEBI:33019"/>
        <dbReference type="ChEBI" id="CHEBI:78442"/>
        <dbReference type="ChEBI" id="CHEBI:78513"/>
        <dbReference type="ChEBI" id="CHEBI:456215"/>
        <dbReference type="EC" id="6.1.1.19"/>
    </reaction>
</comment>
<dbReference type="InterPro" id="IPR008909">
    <property type="entry name" value="DALR_anticod-bd"/>
</dbReference>
<dbReference type="SMART" id="SM01016">
    <property type="entry name" value="Arg_tRNA_synt_N"/>
    <property type="match status" value="1"/>
</dbReference>
<evidence type="ECO:0000256" key="1">
    <source>
        <dbReference type="ARBA" id="ARBA00004496"/>
    </source>
</evidence>
<dbReference type="InterPro" id="IPR009080">
    <property type="entry name" value="tRNAsynth_Ia_anticodon-bd"/>
</dbReference>
<keyword evidence="6" id="KW-0436">Ligase</keyword>
<evidence type="ECO:0000256" key="9">
    <source>
        <dbReference type="ARBA" id="ARBA00022917"/>
    </source>
</evidence>
<comment type="caution">
    <text evidence="15">The sequence shown here is derived from an EMBL/GenBank/DDBJ whole genome shotgun (WGS) entry which is preliminary data.</text>
</comment>
<keyword evidence="8" id="KW-0067">ATP-binding</keyword>
<dbReference type="PANTHER" id="PTHR11956:SF5">
    <property type="entry name" value="ARGININE--TRNA LIGASE, CYTOPLASMIC"/>
    <property type="match status" value="1"/>
</dbReference>
<keyword evidence="10" id="KW-0030">Aminoacyl-tRNA synthetase</keyword>
<gene>
    <name evidence="15" type="ORF">BL253_20290</name>
</gene>
<evidence type="ECO:0000256" key="12">
    <source>
        <dbReference type="ARBA" id="ARBA00049339"/>
    </source>
</evidence>
<evidence type="ECO:0000256" key="3">
    <source>
        <dbReference type="ARBA" id="ARBA00012837"/>
    </source>
</evidence>
<evidence type="ECO:0000313" key="16">
    <source>
        <dbReference type="Proteomes" id="UP000188929"/>
    </source>
</evidence>
<evidence type="ECO:0000256" key="10">
    <source>
        <dbReference type="ARBA" id="ARBA00023146"/>
    </source>
</evidence>
<comment type="similarity">
    <text evidence="2">Belongs to the class-I aminoacyl-tRNA synthetase family.</text>
</comment>
<dbReference type="Gene3D" id="1.10.730.10">
    <property type="entry name" value="Isoleucyl-tRNA Synthetase, Domain 1"/>
    <property type="match status" value="1"/>
</dbReference>
<dbReference type="RefSeq" id="WP_076818758.1">
    <property type="nucleotide sequence ID" value="NZ_MOMC01000042.1"/>
</dbReference>
<dbReference type="AlphaFoldDB" id="A0A1V2IA09"/>
<dbReference type="SMART" id="SM00836">
    <property type="entry name" value="DALR_1"/>
    <property type="match status" value="1"/>
</dbReference>
<reference evidence="16" key="1">
    <citation type="submission" date="2016-10" db="EMBL/GenBank/DDBJ databases">
        <title>Frankia sp. NRRL B-16386 Genome sequencing.</title>
        <authorList>
            <person name="Ghodhbane-Gtari F."/>
            <person name="Swanson E."/>
            <person name="Gueddou A."/>
            <person name="Hezbri K."/>
            <person name="Ktari K."/>
            <person name="Nouioui I."/>
            <person name="Morris K."/>
            <person name="Simpson S."/>
            <person name="Abebe-Akele F."/>
            <person name="Thomas K."/>
            <person name="Gtari M."/>
            <person name="Tisa L.S."/>
        </authorList>
    </citation>
    <scope>NUCLEOTIDE SEQUENCE [LARGE SCALE GENOMIC DNA]</scope>
    <source>
        <strain evidence="16">NRRL B-16386</strain>
    </source>
</reference>
<dbReference type="GO" id="GO:0005524">
    <property type="term" value="F:ATP binding"/>
    <property type="evidence" value="ECO:0007669"/>
    <property type="project" value="UniProtKB-KW"/>
</dbReference>
<dbReference type="PANTHER" id="PTHR11956">
    <property type="entry name" value="ARGINYL-TRNA SYNTHETASE"/>
    <property type="match status" value="1"/>
</dbReference>
<keyword evidence="9" id="KW-0648">Protein biosynthesis</keyword>
<dbReference type="InterPro" id="IPR001278">
    <property type="entry name" value="Arg-tRNA-ligase"/>
</dbReference>
<dbReference type="GO" id="GO:0005737">
    <property type="term" value="C:cytoplasm"/>
    <property type="evidence" value="ECO:0007669"/>
    <property type="project" value="UniProtKB-SubCell"/>
</dbReference>
<evidence type="ECO:0000259" key="14">
    <source>
        <dbReference type="SMART" id="SM01016"/>
    </source>
</evidence>
<evidence type="ECO:0000313" key="15">
    <source>
        <dbReference type="EMBL" id="ONH28133.1"/>
    </source>
</evidence>
<dbReference type="Gene3D" id="3.30.1360.70">
    <property type="entry name" value="Arginyl tRNA synthetase N-terminal domain"/>
    <property type="match status" value="1"/>
</dbReference>
<dbReference type="STRING" id="1834516.BL253_20290"/>
<sequence length="352" mass="36449">MTPADVADAIVSAVRDVVADGAIDVAIPATVPVRRPRNPEHGDYASAAALELARAARRPAREVADLLAARLCRGSGIAEVEVADPGFLNIRLAPAALGELARVIVREGDAYGRAGGHWGVQVDAVLAAGSGERSPLALARRAVVADALARLLAAAGFDVVPAPPAGPVAVAALADLAGIVGSEAARYLLVRSPLDVPLDLDLGVAARQIPENPAFDVRYAHAEACRLLRNAAQLGIPAARGGATAPEAAAVLEAVEVALLSHPREGDLLRALGELPGVVTSTATLRAPHRLARYLEELAGAYHRFYDACRVLPQGDEEPTPLTGARLLLVEATRVVLANGLRMLGVSAPQRM</sequence>
<dbReference type="Proteomes" id="UP000188929">
    <property type="component" value="Unassembled WGS sequence"/>
</dbReference>
<evidence type="ECO:0000256" key="11">
    <source>
        <dbReference type="ARBA" id="ARBA00033033"/>
    </source>
</evidence>
<dbReference type="SUPFAM" id="SSF47323">
    <property type="entry name" value="Anticodon-binding domain of a subclass of class I aminoacyl-tRNA synthetases"/>
    <property type="match status" value="1"/>
</dbReference>
<dbReference type="InterPro" id="IPR036695">
    <property type="entry name" value="Arg-tRNA-synth_N_sf"/>
</dbReference>
<name>A0A1V2IA09_9ACTN</name>
<dbReference type="OrthoDB" id="9803211at2"/>
<proteinExistence type="inferred from homology"/>
<feature type="domain" description="DALR anticodon binding" evidence="13">
    <location>
        <begin position="217"/>
        <end position="352"/>
    </location>
</feature>
<dbReference type="EMBL" id="MOMC01000042">
    <property type="protein sequence ID" value="ONH28133.1"/>
    <property type="molecule type" value="Genomic_DNA"/>
</dbReference>
<dbReference type="SUPFAM" id="SSF55190">
    <property type="entry name" value="Arginyl-tRNA synthetase (ArgRS), N-terminal 'additional' domain"/>
    <property type="match status" value="1"/>
</dbReference>
<keyword evidence="7" id="KW-0547">Nucleotide-binding</keyword>
<dbReference type="FunFam" id="1.10.730.10:FF:000008">
    <property type="entry name" value="Arginine--tRNA ligase"/>
    <property type="match status" value="1"/>
</dbReference>
<evidence type="ECO:0000256" key="2">
    <source>
        <dbReference type="ARBA" id="ARBA00005594"/>
    </source>
</evidence>
<feature type="domain" description="Arginyl tRNA synthetase N-terminal" evidence="14">
    <location>
        <begin position="4"/>
        <end position="92"/>
    </location>
</feature>
<dbReference type="InterPro" id="IPR005148">
    <property type="entry name" value="Arg-tRNA-synth_N"/>
</dbReference>
<protein>
    <recommendedName>
        <fullName evidence="4">Arginine--tRNA ligase</fullName>
        <ecNumber evidence="3">6.1.1.19</ecNumber>
    </recommendedName>
    <alternativeName>
        <fullName evidence="11">Arginyl-tRNA synthetase</fullName>
    </alternativeName>
</protein>